<accession>A0A146M3G5</accession>
<sequence length="173" mass="20407">LYCLRKLRPIVNDDTIMLAYHGLFASRMAYGIILWGNSSESQRIFRLQKQAIRIVCRKPAGSHARPLFVESKVLTMPAIYVLEVLKEIKKDSSSLTRRGDINMHLTRQADQIDVPRARLTKTQRHWMYLGLKMFNHLPSDLRHSEEKTFQKRIREKLLKECIYTVDGFWEVEF</sequence>
<name>A0A146M3G5_LYGHE</name>
<evidence type="ECO:0000313" key="1">
    <source>
        <dbReference type="EMBL" id="JAQ13120.1"/>
    </source>
</evidence>
<dbReference type="EMBL" id="GDHC01005509">
    <property type="protein sequence ID" value="JAQ13120.1"/>
    <property type="molecule type" value="Transcribed_RNA"/>
</dbReference>
<organism evidence="1">
    <name type="scientific">Lygus hesperus</name>
    <name type="common">Western plant bug</name>
    <dbReference type="NCBI Taxonomy" id="30085"/>
    <lineage>
        <taxon>Eukaryota</taxon>
        <taxon>Metazoa</taxon>
        <taxon>Ecdysozoa</taxon>
        <taxon>Arthropoda</taxon>
        <taxon>Hexapoda</taxon>
        <taxon>Insecta</taxon>
        <taxon>Pterygota</taxon>
        <taxon>Neoptera</taxon>
        <taxon>Paraneoptera</taxon>
        <taxon>Hemiptera</taxon>
        <taxon>Heteroptera</taxon>
        <taxon>Panheteroptera</taxon>
        <taxon>Cimicomorpha</taxon>
        <taxon>Miridae</taxon>
        <taxon>Mirini</taxon>
        <taxon>Lygus</taxon>
    </lineage>
</organism>
<reference evidence="1" key="1">
    <citation type="journal article" date="2016" name="Gigascience">
        <title>De novo construction of an expanded transcriptome assembly for the western tarnished plant bug, Lygus hesperus.</title>
        <authorList>
            <person name="Tassone E.E."/>
            <person name="Geib S.M."/>
            <person name="Hall B."/>
            <person name="Fabrick J.A."/>
            <person name="Brent C.S."/>
            <person name="Hull J.J."/>
        </authorList>
    </citation>
    <scope>NUCLEOTIDE SEQUENCE</scope>
</reference>
<dbReference type="AlphaFoldDB" id="A0A146M3G5"/>
<feature type="non-terminal residue" evidence="1">
    <location>
        <position position="1"/>
    </location>
</feature>
<proteinExistence type="predicted"/>
<protein>
    <submittedName>
        <fullName evidence="1">Uncharacterized protein</fullName>
    </submittedName>
</protein>
<gene>
    <name evidence="1" type="ORF">g.17932</name>
</gene>